<keyword evidence="8" id="KW-0460">Magnesium</keyword>
<feature type="transmembrane region" description="Helical" evidence="13">
    <location>
        <begin position="368"/>
        <end position="388"/>
    </location>
</feature>
<sequence>MSDKALLKKGNYKTFYEPPTHEEWSDLKFLKLNRKKQALRVISYILTLGITYLLSRWFVKYESLEYDITTVEEADHVLVTSEGSEQILKIFYIRVCKKILHPVYDDEPVNLKIFTFRYLKFYYDEDLARFAEIKFPMNLQFKEIHEKMSSGSDSQYNDRKALFGDNLISVPMPSVWSLFLAEIMHPFFVFQVFSCILWTIELYYYYAAVIFFMTVGMLIFNLIETRTNIKKVREMAHYECNMKVKRNNEWIFVSSREIVPGDIVEIHEKIMLSCDIILLNGICITDESMLTGESQPVVKDPLPMTSSIIYTGNKQYTLSSGTTPLHCFGECYGLVISTGFSTTKGHLIRAILYPKPNRFKFTQDSMKYIGVMFIIAMIGFFYCIWFFIEEGYTALDIIVWSLDLITIAVPPILPLAMTVGVAFAITRLKEKNIGCISPPAVNAAGRVSVICFDKTGTLTEDAMTLKGVWENFKLNEDLTLCSEDFQENLATCHSLKILNEKLIGDSQEVAIFEGIKWNLQGSEGNYVCTVNKEGKSIGVVNIYPFSPVTKRMGVVAEYNGKLKLHVKGASEVILPLCSNINPQVYKVLNKYTRKGIRVLACASKPLEADYNPDQSLESLESDLQFFGIILLENQLKPDSKRTLRILLHTNIRCIVSTGDALLTGTSVAKALTIIPKYSKYSVGDITNGEVHWEDNKGNKIDWPTAHKCGFFVLSGSLLEHLINTEDEILPTIILRGAVFGRMSPNQKVLLVKQLQVGDVQVAHVGDGANDCAALKAADVGLSLSEAESSIAAPFNGRELKGIIEVIREGRASLATSFQTFKYITMYSMIQFFCVVILYSLNNSLLDLQFLYQDLFIILPLVICMSYTKSYDLLAPYMPPGALISFPILSSTIGQTTFQLLVQIVCYLLLIFQSWYESSDASADEPAESDDNTVLFLISSTQMIYMCLIFSIGPPFRQQVATNYWFTGAVVVVVSVHFYLFVFPDEYIREFMELTWIPYDFKMVLMLIVFGAIMASWEYENYGIKYFSKIKD</sequence>
<dbReference type="PROSITE" id="PS00154">
    <property type="entry name" value="ATPASE_E1_E2"/>
    <property type="match status" value="1"/>
</dbReference>
<dbReference type="InterPro" id="IPR059000">
    <property type="entry name" value="ATPase_P-type_domA"/>
</dbReference>
<evidence type="ECO:0000256" key="13">
    <source>
        <dbReference type="SAM" id="Phobius"/>
    </source>
</evidence>
<keyword evidence="6" id="KW-0547">Nucleotide-binding</keyword>
<feature type="transmembrane region" description="Helical" evidence="13">
    <location>
        <begin position="887"/>
        <end position="912"/>
    </location>
</feature>
<evidence type="ECO:0000259" key="14">
    <source>
        <dbReference type="Pfam" id="PF00122"/>
    </source>
</evidence>
<dbReference type="SFLD" id="SFLDG00002">
    <property type="entry name" value="C1.7:_P-type_atpase_like"/>
    <property type="match status" value="1"/>
</dbReference>
<comment type="catalytic activity">
    <reaction evidence="12">
        <text>ATP + H2O = ADP + phosphate + H(+)</text>
        <dbReference type="Rhea" id="RHEA:13065"/>
        <dbReference type="ChEBI" id="CHEBI:15377"/>
        <dbReference type="ChEBI" id="CHEBI:15378"/>
        <dbReference type="ChEBI" id="CHEBI:30616"/>
        <dbReference type="ChEBI" id="CHEBI:43474"/>
        <dbReference type="ChEBI" id="CHEBI:456216"/>
    </reaction>
</comment>
<dbReference type="GO" id="GO:0016887">
    <property type="term" value="F:ATP hydrolysis activity"/>
    <property type="evidence" value="ECO:0007669"/>
    <property type="project" value="InterPro"/>
</dbReference>
<dbReference type="EMBL" id="CAJZBQ010000021">
    <property type="protein sequence ID" value="CAG9318803.1"/>
    <property type="molecule type" value="Genomic_DNA"/>
</dbReference>
<feature type="domain" description="P-type ATPase A" evidence="14">
    <location>
        <begin position="243"/>
        <end position="351"/>
    </location>
</feature>
<reference evidence="15" key="1">
    <citation type="submission" date="2021-09" db="EMBL/GenBank/DDBJ databases">
        <authorList>
            <consortium name="AG Swart"/>
            <person name="Singh M."/>
            <person name="Singh A."/>
            <person name="Seah K."/>
            <person name="Emmerich C."/>
        </authorList>
    </citation>
    <scope>NUCLEOTIDE SEQUENCE</scope>
    <source>
        <strain evidence="15">ATCC30299</strain>
    </source>
</reference>
<dbReference type="PROSITE" id="PS01229">
    <property type="entry name" value="COF_2"/>
    <property type="match status" value="1"/>
</dbReference>
<protein>
    <recommendedName>
        <fullName evidence="14">P-type ATPase A domain-containing protein</fullName>
    </recommendedName>
</protein>
<dbReference type="Gene3D" id="3.40.1110.10">
    <property type="entry name" value="Calcium-transporting ATPase, cytoplasmic domain N"/>
    <property type="match status" value="1"/>
</dbReference>
<organism evidence="15 16">
    <name type="scientific">Blepharisma stoltei</name>
    <dbReference type="NCBI Taxonomy" id="1481888"/>
    <lineage>
        <taxon>Eukaryota</taxon>
        <taxon>Sar</taxon>
        <taxon>Alveolata</taxon>
        <taxon>Ciliophora</taxon>
        <taxon>Postciliodesmatophora</taxon>
        <taxon>Heterotrichea</taxon>
        <taxon>Heterotrichida</taxon>
        <taxon>Blepharismidae</taxon>
        <taxon>Blepharisma</taxon>
    </lineage>
</organism>
<evidence type="ECO:0000256" key="9">
    <source>
        <dbReference type="ARBA" id="ARBA00022967"/>
    </source>
</evidence>
<evidence type="ECO:0000256" key="8">
    <source>
        <dbReference type="ARBA" id="ARBA00022842"/>
    </source>
</evidence>
<keyword evidence="9" id="KW-1278">Translocase</keyword>
<dbReference type="GO" id="GO:0019829">
    <property type="term" value="F:ATPase-coupled monoatomic cation transmembrane transporter activity"/>
    <property type="evidence" value="ECO:0007669"/>
    <property type="project" value="TreeGrafter"/>
</dbReference>
<feature type="transmembrane region" description="Helical" evidence="13">
    <location>
        <begin position="38"/>
        <end position="59"/>
    </location>
</feature>
<evidence type="ECO:0000256" key="2">
    <source>
        <dbReference type="ARBA" id="ARBA00006000"/>
    </source>
</evidence>
<dbReference type="SUPFAM" id="SSF81665">
    <property type="entry name" value="Calcium ATPase, transmembrane domain M"/>
    <property type="match status" value="1"/>
</dbReference>
<dbReference type="Proteomes" id="UP001162131">
    <property type="component" value="Unassembled WGS sequence"/>
</dbReference>
<evidence type="ECO:0000256" key="4">
    <source>
        <dbReference type="ARBA" id="ARBA00022692"/>
    </source>
</evidence>
<evidence type="ECO:0000256" key="7">
    <source>
        <dbReference type="ARBA" id="ARBA00022840"/>
    </source>
</evidence>
<gene>
    <name evidence="15" type="ORF">BSTOLATCC_MIC22167</name>
</gene>
<dbReference type="GO" id="GO:0016020">
    <property type="term" value="C:membrane"/>
    <property type="evidence" value="ECO:0007669"/>
    <property type="project" value="UniProtKB-SubCell"/>
</dbReference>
<accession>A0AAU9IYQ1</accession>
<dbReference type="GO" id="GO:0005524">
    <property type="term" value="F:ATP binding"/>
    <property type="evidence" value="ECO:0007669"/>
    <property type="project" value="UniProtKB-KW"/>
</dbReference>
<dbReference type="InterPro" id="IPR018303">
    <property type="entry name" value="ATPase_P-typ_P_site"/>
</dbReference>
<dbReference type="NCBIfam" id="TIGR01657">
    <property type="entry name" value="P-ATPase-V"/>
    <property type="match status" value="1"/>
</dbReference>
<evidence type="ECO:0000256" key="1">
    <source>
        <dbReference type="ARBA" id="ARBA00004141"/>
    </source>
</evidence>
<dbReference type="Gene3D" id="2.70.150.10">
    <property type="entry name" value="Calcium-transporting ATPase, cytoplasmic transduction domain A"/>
    <property type="match status" value="1"/>
</dbReference>
<comment type="similarity">
    <text evidence="2">Belongs to the cation transport ATPase (P-type) (TC 3.A.3) family. Type V subfamily.</text>
</comment>
<evidence type="ECO:0000256" key="5">
    <source>
        <dbReference type="ARBA" id="ARBA00022723"/>
    </source>
</evidence>
<dbReference type="GO" id="GO:0046872">
    <property type="term" value="F:metal ion binding"/>
    <property type="evidence" value="ECO:0007669"/>
    <property type="project" value="UniProtKB-KW"/>
</dbReference>
<evidence type="ECO:0000256" key="11">
    <source>
        <dbReference type="ARBA" id="ARBA00023136"/>
    </source>
</evidence>
<dbReference type="InterPro" id="IPR023298">
    <property type="entry name" value="ATPase_P-typ_TM_dom_sf"/>
</dbReference>
<dbReference type="Gene3D" id="3.40.50.1000">
    <property type="entry name" value="HAD superfamily/HAD-like"/>
    <property type="match status" value="1"/>
</dbReference>
<feature type="transmembrane region" description="Helical" evidence="13">
    <location>
        <begin position="203"/>
        <end position="223"/>
    </location>
</feature>
<dbReference type="SFLD" id="SFLDF00027">
    <property type="entry name" value="p-type_atpase"/>
    <property type="match status" value="1"/>
</dbReference>
<dbReference type="InterPro" id="IPR044492">
    <property type="entry name" value="P_typ_ATPase_HD_dom"/>
</dbReference>
<keyword evidence="5" id="KW-0479">Metal-binding</keyword>
<dbReference type="NCBIfam" id="TIGR01494">
    <property type="entry name" value="ATPase_P-type"/>
    <property type="match status" value="2"/>
</dbReference>
<keyword evidence="3" id="KW-0597">Phosphoprotein</keyword>
<evidence type="ECO:0000313" key="16">
    <source>
        <dbReference type="Proteomes" id="UP001162131"/>
    </source>
</evidence>
<keyword evidence="10 13" id="KW-1133">Transmembrane helix</keyword>
<keyword evidence="7" id="KW-0067">ATP-binding</keyword>
<feature type="transmembrane region" description="Helical" evidence="13">
    <location>
        <begin position="820"/>
        <end position="838"/>
    </location>
</feature>
<dbReference type="SUPFAM" id="SSF56784">
    <property type="entry name" value="HAD-like"/>
    <property type="match status" value="1"/>
</dbReference>
<dbReference type="InterPro" id="IPR006544">
    <property type="entry name" value="P-type_TPase_V"/>
</dbReference>
<dbReference type="PANTHER" id="PTHR45630">
    <property type="entry name" value="CATION-TRANSPORTING ATPASE-RELATED"/>
    <property type="match status" value="1"/>
</dbReference>
<feature type="transmembrane region" description="Helical" evidence="13">
    <location>
        <begin position="1002"/>
        <end position="1018"/>
    </location>
</feature>
<dbReference type="PANTHER" id="PTHR45630:SF8">
    <property type="entry name" value="CATION-TRANSPORTING ATPASE"/>
    <property type="match status" value="1"/>
</dbReference>
<comment type="caution">
    <text evidence="15">The sequence shown here is derived from an EMBL/GenBank/DDBJ whole genome shotgun (WGS) entry which is preliminary data.</text>
</comment>
<proteinExistence type="inferred from homology"/>
<evidence type="ECO:0000256" key="6">
    <source>
        <dbReference type="ARBA" id="ARBA00022741"/>
    </source>
</evidence>
<dbReference type="InterPro" id="IPR008250">
    <property type="entry name" value="ATPase_P-typ_transduc_dom_A_sf"/>
</dbReference>
<dbReference type="InterPro" id="IPR023214">
    <property type="entry name" value="HAD_sf"/>
</dbReference>
<dbReference type="FunFam" id="1.20.1110.10:FF:000023">
    <property type="entry name" value="Cation-transporting ATPase"/>
    <property type="match status" value="1"/>
</dbReference>
<dbReference type="Pfam" id="PF13246">
    <property type="entry name" value="Cation_ATPase"/>
    <property type="match status" value="1"/>
</dbReference>
<keyword evidence="11 13" id="KW-0472">Membrane</keyword>
<dbReference type="SUPFAM" id="SSF81660">
    <property type="entry name" value="Metal cation-transporting ATPase, ATP-binding domain N"/>
    <property type="match status" value="1"/>
</dbReference>
<dbReference type="SUPFAM" id="SSF81653">
    <property type="entry name" value="Calcium ATPase, transduction domain A"/>
    <property type="match status" value="1"/>
</dbReference>
<dbReference type="AlphaFoldDB" id="A0AAU9IYQ1"/>
<keyword evidence="4 13" id="KW-0812">Transmembrane</keyword>
<evidence type="ECO:0000256" key="3">
    <source>
        <dbReference type="ARBA" id="ARBA00022553"/>
    </source>
</evidence>
<evidence type="ECO:0000256" key="10">
    <source>
        <dbReference type="ARBA" id="ARBA00022989"/>
    </source>
</evidence>
<dbReference type="Gene3D" id="1.20.1110.10">
    <property type="entry name" value="Calcium-transporting ATPase, transmembrane domain"/>
    <property type="match status" value="1"/>
</dbReference>
<comment type="subcellular location">
    <subcellularLocation>
        <location evidence="1">Membrane</location>
        <topology evidence="1">Multi-pass membrane protein</topology>
    </subcellularLocation>
</comment>
<keyword evidence="16" id="KW-1185">Reference proteome</keyword>
<dbReference type="InterPro" id="IPR036412">
    <property type="entry name" value="HAD-like_sf"/>
</dbReference>
<evidence type="ECO:0000313" key="15">
    <source>
        <dbReference type="EMBL" id="CAG9318803.1"/>
    </source>
</evidence>
<dbReference type="InterPro" id="IPR023299">
    <property type="entry name" value="ATPase_P-typ_cyto_dom_N"/>
</dbReference>
<dbReference type="GO" id="GO:0140358">
    <property type="term" value="F:P-type transmembrane transporter activity"/>
    <property type="evidence" value="ECO:0007669"/>
    <property type="project" value="InterPro"/>
</dbReference>
<dbReference type="Pfam" id="PF00122">
    <property type="entry name" value="E1-E2_ATPase"/>
    <property type="match status" value="1"/>
</dbReference>
<feature type="transmembrane region" description="Helical" evidence="13">
    <location>
        <begin position="963"/>
        <end position="982"/>
    </location>
</feature>
<dbReference type="InterPro" id="IPR001757">
    <property type="entry name" value="P_typ_ATPase"/>
</dbReference>
<feature type="transmembrane region" description="Helical" evidence="13">
    <location>
        <begin position="400"/>
        <end position="425"/>
    </location>
</feature>
<name>A0AAU9IYQ1_9CILI</name>
<feature type="transmembrane region" description="Helical" evidence="13">
    <location>
        <begin position="932"/>
        <end position="951"/>
    </location>
</feature>
<dbReference type="PRINTS" id="PR00119">
    <property type="entry name" value="CATATPASE"/>
</dbReference>
<evidence type="ECO:0000256" key="12">
    <source>
        <dbReference type="ARBA" id="ARBA00049360"/>
    </source>
</evidence>
<dbReference type="SFLD" id="SFLDS00003">
    <property type="entry name" value="Haloacid_Dehalogenase"/>
    <property type="match status" value="1"/>
</dbReference>